<dbReference type="PROSITE" id="PS51898">
    <property type="entry name" value="TYR_RECOMBINASE"/>
    <property type="match status" value="1"/>
</dbReference>
<keyword evidence="1" id="KW-0238">DNA-binding</keyword>
<comment type="caution">
    <text evidence="4">The sequence shown here is derived from an EMBL/GenBank/DDBJ whole genome shotgun (WGS) entry which is preliminary data.</text>
</comment>
<organism evidence="4 5">
    <name type="scientific">Clostridium facile</name>
    <dbReference type="NCBI Taxonomy" id="2763035"/>
    <lineage>
        <taxon>Bacteria</taxon>
        <taxon>Bacillati</taxon>
        <taxon>Bacillota</taxon>
        <taxon>Clostridia</taxon>
        <taxon>Eubacteriales</taxon>
        <taxon>Clostridiaceae</taxon>
        <taxon>Clostridium</taxon>
    </lineage>
</organism>
<dbReference type="PANTHER" id="PTHR30349">
    <property type="entry name" value="PHAGE INTEGRASE-RELATED"/>
    <property type="match status" value="1"/>
</dbReference>
<dbReference type="RefSeq" id="WP_186996011.1">
    <property type="nucleotide sequence ID" value="NZ_JACOQK010000001.1"/>
</dbReference>
<dbReference type="EMBL" id="JACOQK010000001">
    <property type="protein sequence ID" value="MBC5786784.1"/>
    <property type="molecule type" value="Genomic_DNA"/>
</dbReference>
<proteinExistence type="predicted"/>
<keyword evidence="5" id="KW-1185">Reference proteome</keyword>
<dbReference type="InterPro" id="IPR050090">
    <property type="entry name" value="Tyrosine_recombinase_XerCD"/>
</dbReference>
<dbReference type="Pfam" id="PF00589">
    <property type="entry name" value="Phage_integrase"/>
    <property type="match status" value="1"/>
</dbReference>
<dbReference type="InterPro" id="IPR002104">
    <property type="entry name" value="Integrase_catalytic"/>
</dbReference>
<dbReference type="InterPro" id="IPR013762">
    <property type="entry name" value="Integrase-like_cat_sf"/>
</dbReference>
<evidence type="ECO:0000256" key="2">
    <source>
        <dbReference type="ARBA" id="ARBA00023172"/>
    </source>
</evidence>
<evidence type="ECO:0000313" key="4">
    <source>
        <dbReference type="EMBL" id="MBC5786784.1"/>
    </source>
</evidence>
<name>A0ABR7INS4_9CLOT</name>
<keyword evidence="2" id="KW-0233">DNA recombination</keyword>
<evidence type="ECO:0000259" key="3">
    <source>
        <dbReference type="PROSITE" id="PS51898"/>
    </source>
</evidence>
<dbReference type="SUPFAM" id="SSF56349">
    <property type="entry name" value="DNA breaking-rejoining enzymes"/>
    <property type="match status" value="1"/>
</dbReference>
<gene>
    <name evidence="4" type="ORF">H8Z77_01945</name>
</gene>
<dbReference type="PANTHER" id="PTHR30349:SF84">
    <property type="entry name" value="PHAGE-RELATED INTEGRASE"/>
    <property type="match status" value="1"/>
</dbReference>
<dbReference type="CDD" id="cd01189">
    <property type="entry name" value="INT_ICEBs1_C_like"/>
    <property type="match status" value="1"/>
</dbReference>
<protein>
    <submittedName>
        <fullName evidence="4">Site-specific integrase</fullName>
    </submittedName>
</protein>
<feature type="domain" description="Tyr recombinase" evidence="3">
    <location>
        <begin position="151"/>
        <end position="334"/>
    </location>
</feature>
<dbReference type="InterPro" id="IPR011010">
    <property type="entry name" value="DNA_brk_join_enz"/>
</dbReference>
<dbReference type="Proteomes" id="UP000649151">
    <property type="component" value="Unassembled WGS sequence"/>
</dbReference>
<accession>A0ABR7INS4</accession>
<evidence type="ECO:0000256" key="1">
    <source>
        <dbReference type="ARBA" id="ARBA00023125"/>
    </source>
</evidence>
<dbReference type="Gene3D" id="1.10.443.10">
    <property type="entry name" value="Intergrase catalytic core"/>
    <property type="match status" value="1"/>
</dbReference>
<dbReference type="Gene3D" id="1.10.150.130">
    <property type="match status" value="1"/>
</dbReference>
<reference evidence="4 5" key="1">
    <citation type="submission" date="2020-08" db="EMBL/GenBank/DDBJ databases">
        <title>Genome public.</title>
        <authorList>
            <person name="Liu C."/>
            <person name="Sun Q."/>
        </authorList>
    </citation>
    <scope>NUCLEOTIDE SEQUENCE [LARGE SCALE GENOMIC DNA]</scope>
    <source>
        <strain evidence="4 5">NSJ-27</strain>
    </source>
</reference>
<dbReference type="InterPro" id="IPR010998">
    <property type="entry name" value="Integrase_recombinase_N"/>
</dbReference>
<sequence>MANAKKLPSGSWRVQVYAGKDASGKRMYQSFTAPTKKEAEFLAAEYIYKRKNTTREKLTFQEASDQYIENRQNILSPSTIRCYRIIQRNSIPNLLNIKIDRLADGFLIQQQMNENAKRYSAKSLRNQLGFITAVMGFFKYHISDIAIKPKENHSILVPTKNDAEKIMQLLKEAPDIECQALLAITCSLRQSEIAAITPADIKGELLSVHGARIPDEHNKLVYKETNKSDAGWRSVLMPEYLAKRMEELCASKQSNDWVFDTTPSQVLRKFKRLLISHDMPPYTMHSLRHCFAAIMHARNVPDKYIMEMGGWSSDNVMKKVYQYTFEDETNKAKEQANRYFDNLISNDSKK</sequence>
<evidence type="ECO:0000313" key="5">
    <source>
        <dbReference type="Proteomes" id="UP000649151"/>
    </source>
</evidence>